<dbReference type="Pfam" id="PF04542">
    <property type="entry name" value="Sigma70_r2"/>
    <property type="match status" value="1"/>
</dbReference>
<evidence type="ECO:0000256" key="1">
    <source>
        <dbReference type="ARBA" id="ARBA00010641"/>
    </source>
</evidence>
<accession>A0A2T2YP20</accession>
<dbReference type="InterPro" id="IPR007627">
    <property type="entry name" value="RNA_pol_sigma70_r2"/>
</dbReference>
<keyword evidence="4" id="KW-0238">DNA-binding</keyword>
<dbReference type="OrthoDB" id="9784272at2"/>
<keyword evidence="9" id="KW-1185">Reference proteome</keyword>
<dbReference type="Gene3D" id="1.10.10.10">
    <property type="entry name" value="Winged helix-like DNA-binding domain superfamily/Winged helix DNA-binding domain"/>
    <property type="match status" value="1"/>
</dbReference>
<evidence type="ECO:0000313" key="9">
    <source>
        <dbReference type="Proteomes" id="UP000240357"/>
    </source>
</evidence>
<evidence type="ECO:0000259" key="7">
    <source>
        <dbReference type="Pfam" id="PF04545"/>
    </source>
</evidence>
<protein>
    <submittedName>
        <fullName evidence="8">RNA polymerase subunit sigma-70</fullName>
    </submittedName>
</protein>
<organism evidence="8 9">
    <name type="scientific">Adhaeribacter arboris</name>
    <dbReference type="NCBI Taxonomy" id="2072846"/>
    <lineage>
        <taxon>Bacteria</taxon>
        <taxon>Pseudomonadati</taxon>
        <taxon>Bacteroidota</taxon>
        <taxon>Cytophagia</taxon>
        <taxon>Cytophagales</taxon>
        <taxon>Hymenobacteraceae</taxon>
        <taxon>Adhaeribacter</taxon>
    </lineage>
</organism>
<dbReference type="PANTHER" id="PTHR43133">
    <property type="entry name" value="RNA POLYMERASE ECF-TYPE SIGMA FACTO"/>
    <property type="match status" value="1"/>
</dbReference>
<evidence type="ECO:0000259" key="6">
    <source>
        <dbReference type="Pfam" id="PF04542"/>
    </source>
</evidence>
<dbReference type="InterPro" id="IPR007630">
    <property type="entry name" value="RNA_pol_sigma70_r4"/>
</dbReference>
<evidence type="ECO:0000256" key="4">
    <source>
        <dbReference type="ARBA" id="ARBA00023125"/>
    </source>
</evidence>
<dbReference type="Gene3D" id="1.10.1740.10">
    <property type="match status" value="1"/>
</dbReference>
<dbReference type="Proteomes" id="UP000240357">
    <property type="component" value="Unassembled WGS sequence"/>
</dbReference>
<keyword evidence="5" id="KW-0804">Transcription</keyword>
<dbReference type="InterPro" id="IPR039425">
    <property type="entry name" value="RNA_pol_sigma-70-like"/>
</dbReference>
<evidence type="ECO:0000256" key="2">
    <source>
        <dbReference type="ARBA" id="ARBA00023015"/>
    </source>
</evidence>
<dbReference type="SUPFAM" id="SSF88946">
    <property type="entry name" value="Sigma2 domain of RNA polymerase sigma factors"/>
    <property type="match status" value="1"/>
</dbReference>
<reference evidence="8 9" key="1">
    <citation type="submission" date="2018-03" db="EMBL/GenBank/DDBJ databases">
        <title>Adhaeribacter sp. HMF7605 Genome sequencing and assembly.</title>
        <authorList>
            <person name="Kang H."/>
            <person name="Kang J."/>
            <person name="Cha I."/>
            <person name="Kim H."/>
            <person name="Joh K."/>
        </authorList>
    </citation>
    <scope>NUCLEOTIDE SEQUENCE [LARGE SCALE GENOMIC DNA]</scope>
    <source>
        <strain evidence="8 9">HMF7605</strain>
    </source>
</reference>
<feature type="domain" description="RNA polymerase sigma-70 region 2" evidence="6">
    <location>
        <begin position="22"/>
        <end position="89"/>
    </location>
</feature>
<feature type="domain" description="RNA polymerase sigma-70 region 4" evidence="7">
    <location>
        <begin position="127"/>
        <end position="172"/>
    </location>
</feature>
<evidence type="ECO:0000313" key="8">
    <source>
        <dbReference type="EMBL" id="PSR57263.1"/>
    </source>
</evidence>
<comment type="similarity">
    <text evidence="1">Belongs to the sigma-70 factor family. ECF subfamily.</text>
</comment>
<name>A0A2T2YP20_9BACT</name>
<dbReference type="CDD" id="cd06171">
    <property type="entry name" value="Sigma70_r4"/>
    <property type="match status" value="1"/>
</dbReference>
<dbReference type="InterPro" id="IPR013325">
    <property type="entry name" value="RNA_pol_sigma_r2"/>
</dbReference>
<dbReference type="PANTHER" id="PTHR43133:SF62">
    <property type="entry name" value="RNA POLYMERASE SIGMA FACTOR SIGZ"/>
    <property type="match status" value="1"/>
</dbReference>
<dbReference type="GO" id="GO:0016987">
    <property type="term" value="F:sigma factor activity"/>
    <property type="evidence" value="ECO:0007669"/>
    <property type="project" value="UniProtKB-KW"/>
</dbReference>
<dbReference type="InterPro" id="IPR036388">
    <property type="entry name" value="WH-like_DNA-bd_sf"/>
</dbReference>
<sequence length="177" mass="20699">MTLEATIIYYLQHQEEKGLVLLYDSYSPALYGVIFRIVKSQALAEDVLQESFFKIWHSFARYEAEKGRLFTWMVNIARNQAIDTIRSRAYRKGLKNQSLEIKHLPIPENRSSFEPAHIGLRELTYHLRGEQKTIIDLMYFEGFSQAEIAEQMAIPLGTVKTRARKAIQLLRKFFNQP</sequence>
<dbReference type="Pfam" id="PF04545">
    <property type="entry name" value="Sigma70_r4"/>
    <property type="match status" value="1"/>
</dbReference>
<dbReference type="NCBIfam" id="TIGR02937">
    <property type="entry name" value="sigma70-ECF"/>
    <property type="match status" value="1"/>
</dbReference>
<evidence type="ECO:0000256" key="5">
    <source>
        <dbReference type="ARBA" id="ARBA00023163"/>
    </source>
</evidence>
<comment type="caution">
    <text evidence="8">The sequence shown here is derived from an EMBL/GenBank/DDBJ whole genome shotgun (WGS) entry which is preliminary data.</text>
</comment>
<gene>
    <name evidence="8" type="ORF">AHMF7605_11335</name>
</gene>
<dbReference type="GO" id="GO:0006352">
    <property type="term" value="P:DNA-templated transcription initiation"/>
    <property type="evidence" value="ECO:0007669"/>
    <property type="project" value="InterPro"/>
</dbReference>
<dbReference type="GO" id="GO:0003677">
    <property type="term" value="F:DNA binding"/>
    <property type="evidence" value="ECO:0007669"/>
    <property type="project" value="UniProtKB-KW"/>
</dbReference>
<dbReference type="InterPro" id="IPR014284">
    <property type="entry name" value="RNA_pol_sigma-70_dom"/>
</dbReference>
<dbReference type="AlphaFoldDB" id="A0A2T2YP20"/>
<keyword evidence="3" id="KW-0731">Sigma factor</keyword>
<keyword evidence="2" id="KW-0805">Transcription regulation</keyword>
<dbReference type="SUPFAM" id="SSF88659">
    <property type="entry name" value="Sigma3 and sigma4 domains of RNA polymerase sigma factors"/>
    <property type="match status" value="1"/>
</dbReference>
<evidence type="ECO:0000256" key="3">
    <source>
        <dbReference type="ARBA" id="ARBA00023082"/>
    </source>
</evidence>
<dbReference type="InterPro" id="IPR013324">
    <property type="entry name" value="RNA_pol_sigma_r3/r4-like"/>
</dbReference>
<dbReference type="EMBL" id="PYFT01000001">
    <property type="protein sequence ID" value="PSR57263.1"/>
    <property type="molecule type" value="Genomic_DNA"/>
</dbReference>
<proteinExistence type="inferred from homology"/>